<feature type="region of interest" description="Disordered" evidence="1">
    <location>
        <begin position="295"/>
        <end position="323"/>
    </location>
</feature>
<dbReference type="EMBL" id="OU015569">
    <property type="protein sequence ID" value="CAG5100475.1"/>
    <property type="molecule type" value="Genomic_DNA"/>
</dbReference>
<proteinExistence type="predicted"/>
<reference evidence="2 3" key="1">
    <citation type="submission" date="2021-04" db="EMBL/GenBank/DDBJ databases">
        <authorList>
            <person name="Bliznina A."/>
        </authorList>
    </citation>
    <scope>NUCLEOTIDE SEQUENCE [LARGE SCALE GENOMIC DNA]</scope>
</reference>
<accession>A0ABN7SJQ7</accession>
<feature type="compositionally biased region" description="Acidic residues" evidence="1">
    <location>
        <begin position="99"/>
        <end position="108"/>
    </location>
</feature>
<feature type="region of interest" description="Disordered" evidence="1">
    <location>
        <begin position="38"/>
        <end position="59"/>
    </location>
</feature>
<evidence type="ECO:0000256" key="1">
    <source>
        <dbReference type="SAM" id="MobiDB-lite"/>
    </source>
</evidence>
<keyword evidence="3" id="KW-1185">Reference proteome</keyword>
<evidence type="ECO:0000313" key="2">
    <source>
        <dbReference type="EMBL" id="CAG5100475.1"/>
    </source>
</evidence>
<protein>
    <submittedName>
        <fullName evidence="2">Oidioi.mRNA.OKI2018_I69.XSR.g17015.t1.cds</fullName>
    </submittedName>
</protein>
<sequence length="445" mass="48120">MGRTKGKESFKSRLLHEVASRAKIGEKVTRKVTKSIASVMVPKQSAEPEGQKSPIPKAMAPRSLLDVAASEIVQRAIPSFIPHSPKNGRVKKRKRAVSSDEEAAEENEQPAKRSKGLFEKAKQCAKDAKRRTINSIKETVNAAPALQASLLMGTYTASLCVTPTGKTPKFLDSSVVDSDRPIVVPEKGIFIPYSCFKGVLPALEAPPEMLAIEESQMPVPPRPISYLRNNEAQQSQLAHPVVAQDRGIDFAQGMMTPGKPSQAPFVPFNSGTSPSAFEPRVDDLTSEKRVNITVVSNSPPLGETENSLAAREPSPPFAAEITSPKTVKKKNLLLASRRLVFDSPSPSPREDPDLNVTLRPQVDLDATLCPQPNSLTFAMPASGTKLVPVDDGLVAGPPDAVTPATHRVVNAQLLRERRRSSPLVVPAWQNCIDELSKRGPHSADN</sequence>
<evidence type="ECO:0000313" key="3">
    <source>
        <dbReference type="Proteomes" id="UP001158576"/>
    </source>
</evidence>
<dbReference type="Proteomes" id="UP001158576">
    <property type="component" value="Chromosome XSR"/>
</dbReference>
<organism evidence="2 3">
    <name type="scientific">Oikopleura dioica</name>
    <name type="common">Tunicate</name>
    <dbReference type="NCBI Taxonomy" id="34765"/>
    <lineage>
        <taxon>Eukaryota</taxon>
        <taxon>Metazoa</taxon>
        <taxon>Chordata</taxon>
        <taxon>Tunicata</taxon>
        <taxon>Appendicularia</taxon>
        <taxon>Copelata</taxon>
        <taxon>Oikopleuridae</taxon>
        <taxon>Oikopleura</taxon>
    </lineage>
</organism>
<feature type="region of interest" description="Disordered" evidence="1">
    <location>
        <begin position="79"/>
        <end position="116"/>
    </location>
</feature>
<feature type="compositionally biased region" description="Polar residues" evidence="1">
    <location>
        <begin position="295"/>
        <end position="307"/>
    </location>
</feature>
<name>A0ABN7SJQ7_OIKDI</name>
<feature type="compositionally biased region" description="Basic residues" evidence="1">
    <location>
        <begin position="86"/>
        <end position="96"/>
    </location>
</feature>
<gene>
    <name evidence="2" type="ORF">OKIOD_LOCUS8573</name>
</gene>